<dbReference type="PANTHER" id="PTHR47271">
    <property type="entry name" value="ARGININE DEIMINASE"/>
    <property type="match status" value="1"/>
</dbReference>
<accession>A0AAU9CNQ5</accession>
<dbReference type="GO" id="GO:0019546">
    <property type="term" value="P:L-arginine deiminase pathway"/>
    <property type="evidence" value="ECO:0007669"/>
    <property type="project" value="TreeGrafter"/>
</dbReference>
<dbReference type="InterPro" id="IPR003876">
    <property type="entry name" value="Arg_deiminase"/>
</dbReference>
<keyword evidence="8" id="KW-1185">Reference proteome</keyword>
<organism evidence="7 8">
    <name type="scientific">Fulvitalea axinellae</name>
    <dbReference type="NCBI Taxonomy" id="1182444"/>
    <lineage>
        <taxon>Bacteria</taxon>
        <taxon>Pseudomonadati</taxon>
        <taxon>Bacteroidota</taxon>
        <taxon>Cytophagia</taxon>
        <taxon>Cytophagales</taxon>
        <taxon>Persicobacteraceae</taxon>
        <taxon>Fulvitalea</taxon>
    </lineage>
</organism>
<evidence type="ECO:0000256" key="1">
    <source>
        <dbReference type="ARBA" id="ARBA00005213"/>
    </source>
</evidence>
<gene>
    <name evidence="7" type="primary">arcA</name>
    <name evidence="7" type="ORF">FUAX_34770</name>
</gene>
<proteinExistence type="inferred from homology"/>
<dbReference type="Gene3D" id="1.10.3930.10">
    <property type="entry name" value="Arginine deiminase"/>
    <property type="match status" value="1"/>
</dbReference>
<dbReference type="EC" id="3.5.3.6" evidence="3"/>
<evidence type="ECO:0000256" key="3">
    <source>
        <dbReference type="ARBA" id="ARBA00012171"/>
    </source>
</evidence>
<dbReference type="RefSeq" id="WP_338392566.1">
    <property type="nucleotide sequence ID" value="NZ_AP025314.1"/>
</dbReference>
<protein>
    <recommendedName>
        <fullName evidence="3">arginine deiminase</fullName>
        <ecNumber evidence="3">3.5.3.6</ecNumber>
    </recommendedName>
</protein>
<dbReference type="Gene3D" id="3.75.10.10">
    <property type="entry name" value="L-arginine/glycine Amidinotransferase, Chain A"/>
    <property type="match status" value="1"/>
</dbReference>
<dbReference type="PANTHER" id="PTHR47271:SF2">
    <property type="entry name" value="ARGININE DEIMINASE"/>
    <property type="match status" value="1"/>
</dbReference>
<evidence type="ECO:0000256" key="6">
    <source>
        <dbReference type="PIRSR" id="PIRSR006356-1"/>
    </source>
</evidence>
<feature type="active site" description="Amidino-cysteine intermediate" evidence="6">
    <location>
        <position position="396"/>
    </location>
</feature>
<evidence type="ECO:0000313" key="7">
    <source>
        <dbReference type="EMBL" id="BDD11045.1"/>
    </source>
</evidence>
<dbReference type="KEGG" id="fax:FUAX_34770"/>
<dbReference type="Proteomes" id="UP001348817">
    <property type="component" value="Chromosome"/>
</dbReference>
<evidence type="ECO:0000256" key="5">
    <source>
        <dbReference type="ARBA" id="ARBA00049429"/>
    </source>
</evidence>
<evidence type="ECO:0000256" key="4">
    <source>
        <dbReference type="ARBA" id="ARBA00022801"/>
    </source>
</evidence>
<dbReference type="PIRSF" id="PIRSF006356">
    <property type="entry name" value="Arg_deiminase"/>
    <property type="match status" value="1"/>
</dbReference>
<dbReference type="SUPFAM" id="SSF55909">
    <property type="entry name" value="Pentein"/>
    <property type="match status" value="1"/>
</dbReference>
<comment type="similarity">
    <text evidence="2">Belongs to the arginine deiminase family.</text>
</comment>
<evidence type="ECO:0000256" key="2">
    <source>
        <dbReference type="ARBA" id="ARBA00010206"/>
    </source>
</evidence>
<keyword evidence="4" id="KW-0378">Hydrolase</keyword>
<evidence type="ECO:0000313" key="8">
    <source>
        <dbReference type="Proteomes" id="UP001348817"/>
    </source>
</evidence>
<dbReference type="EMBL" id="AP025314">
    <property type="protein sequence ID" value="BDD11045.1"/>
    <property type="molecule type" value="Genomic_DNA"/>
</dbReference>
<comment type="catalytic activity">
    <reaction evidence="5">
        <text>L-arginine + H2O = L-citrulline + NH4(+)</text>
        <dbReference type="Rhea" id="RHEA:19597"/>
        <dbReference type="ChEBI" id="CHEBI:15377"/>
        <dbReference type="ChEBI" id="CHEBI:28938"/>
        <dbReference type="ChEBI" id="CHEBI:32682"/>
        <dbReference type="ChEBI" id="CHEBI:57743"/>
        <dbReference type="EC" id="3.5.3.6"/>
    </reaction>
</comment>
<reference evidence="7 8" key="1">
    <citation type="submission" date="2021-12" db="EMBL/GenBank/DDBJ databases">
        <title>Genome sequencing of bacteria with rrn-lacking chromosome and rrn-plasmid.</title>
        <authorList>
            <person name="Anda M."/>
            <person name="Iwasaki W."/>
        </authorList>
    </citation>
    <scope>NUCLEOTIDE SEQUENCE [LARGE SCALE GENOMIC DNA]</scope>
    <source>
        <strain evidence="7 8">DSM 100852</strain>
    </source>
</reference>
<dbReference type="GO" id="GO:0016990">
    <property type="term" value="F:arginine deiminase activity"/>
    <property type="evidence" value="ECO:0007669"/>
    <property type="project" value="UniProtKB-EC"/>
</dbReference>
<name>A0AAU9CNQ5_9BACT</name>
<comment type="pathway">
    <text evidence="1">Amino-acid degradation; L-arginine degradation via ADI pathway; carbamoyl phosphate from L-arginine: step 1/2.</text>
</comment>
<dbReference type="AlphaFoldDB" id="A0AAU9CNQ5"/>
<dbReference type="PRINTS" id="PR01466">
    <property type="entry name" value="ARGDEIMINASE"/>
</dbReference>
<sequence>MNLRLESEFGRLNAVIMHRPGDEIEMLTPDNIGEFLFEDVPYLEEIQREHDQFSSLIQLSTQAKVFRLTSLLRDVLRNEDLRFEALRSALKPKGYEHVAEELIMRLSAAEVATSLVAGIKMKGLRRKCNPETLKSLSDQDFLLTPAPNSYFMRDPAAIIQSGVVSSHMKFAGRQREANIMRLIFENHPLFKDTYENAYNTSSFGEEIPNIEGGDVIVLSKKALAIGNSERTDNEAIYQVAKHVLANSDVERVYDVHLPAKRNFMHLDTVFTIIDENLIVTYPNAMKMKLTTRVYRKEGIDANGEAILSSEVTNESVIDLLRHEIPHLEVIETAQGYPEYASREQWYDGANVFAIGPRQVIAYNRNKYTNRALREAGVDVLEIPSSELSRGLGGPRCMTMPLDREPV</sequence>
<dbReference type="Pfam" id="PF02274">
    <property type="entry name" value="ADI"/>
    <property type="match status" value="1"/>
</dbReference>